<protein>
    <submittedName>
        <fullName evidence="8">LPXTG cell wall anchor domain-containing protein</fullName>
    </submittedName>
</protein>
<dbReference type="InterPro" id="IPR019931">
    <property type="entry name" value="LPXTG_anchor"/>
</dbReference>
<feature type="region of interest" description="Disordered" evidence="5">
    <location>
        <begin position="51"/>
        <end position="77"/>
    </location>
</feature>
<accession>A0A4U1KYH2</accession>
<sequence length="103" mass="10900">TTTSFVDGNGNPVSPNEEGNQPKKDIPGYEFVKTTTDKDGNVSHVYRKVVPAAPKQEQSKPAPAKPAKELPNTGTEDHSSLAALGLLGVLSGFGLVARKKKED</sequence>
<dbReference type="EMBL" id="SWFJ01000018">
    <property type="protein sequence ID" value="TKD48723.1"/>
    <property type="molecule type" value="Genomic_DNA"/>
</dbReference>
<feature type="compositionally biased region" description="Polar residues" evidence="5">
    <location>
        <begin position="1"/>
        <end position="19"/>
    </location>
</feature>
<dbReference type="AlphaFoldDB" id="A0A4U1KYH2"/>
<proteinExistence type="predicted"/>
<name>A0A4U1KYH2_STRMT</name>
<dbReference type="InterPro" id="IPR027579">
    <property type="entry name" value="SSSPR51_Rpt"/>
</dbReference>
<dbReference type="Proteomes" id="UP000309542">
    <property type="component" value="Unassembled WGS sequence"/>
</dbReference>
<evidence type="ECO:0000256" key="6">
    <source>
        <dbReference type="SAM" id="Phobius"/>
    </source>
</evidence>
<feature type="region of interest" description="Disordered" evidence="5">
    <location>
        <begin position="1"/>
        <end position="28"/>
    </location>
</feature>
<feature type="compositionally biased region" description="Low complexity" evidence="5">
    <location>
        <begin position="51"/>
        <end position="62"/>
    </location>
</feature>
<keyword evidence="3" id="KW-0732">Signal</keyword>
<evidence type="ECO:0000313" key="8">
    <source>
        <dbReference type="EMBL" id="TKD48723.1"/>
    </source>
</evidence>
<reference evidence="8 9" key="1">
    <citation type="submission" date="2019-04" db="EMBL/GenBank/DDBJ databases">
        <title>Genome sequence of Streptococcus mitis strain ColumbLawn.</title>
        <authorList>
            <person name="Mungovan B.A."/>
            <person name="Maclea K.S."/>
        </authorList>
    </citation>
    <scope>NUCLEOTIDE SEQUENCE [LARGE SCALE GENOMIC DNA]</scope>
    <source>
        <strain evidence="8 9">ColumbLawn</strain>
    </source>
</reference>
<keyword evidence="1" id="KW-0134">Cell wall</keyword>
<evidence type="ECO:0000256" key="1">
    <source>
        <dbReference type="ARBA" id="ARBA00022512"/>
    </source>
</evidence>
<keyword evidence="6" id="KW-0472">Membrane</keyword>
<feature type="transmembrane region" description="Helical" evidence="6">
    <location>
        <begin position="79"/>
        <end position="97"/>
    </location>
</feature>
<dbReference type="NCBIfam" id="TIGR04308">
    <property type="entry name" value="repeat_SSSPR51"/>
    <property type="match status" value="1"/>
</dbReference>
<dbReference type="Pfam" id="PF18877">
    <property type="entry name" value="SSSPR-51"/>
    <property type="match status" value="1"/>
</dbReference>
<evidence type="ECO:0000259" key="7">
    <source>
        <dbReference type="PROSITE" id="PS50847"/>
    </source>
</evidence>
<evidence type="ECO:0000256" key="3">
    <source>
        <dbReference type="ARBA" id="ARBA00022729"/>
    </source>
</evidence>
<dbReference type="PROSITE" id="PS50847">
    <property type="entry name" value="GRAM_POS_ANCHORING"/>
    <property type="match status" value="1"/>
</dbReference>
<evidence type="ECO:0000256" key="2">
    <source>
        <dbReference type="ARBA" id="ARBA00022525"/>
    </source>
</evidence>
<keyword evidence="6" id="KW-0812">Transmembrane</keyword>
<feature type="domain" description="Gram-positive cocci surface proteins LPxTG" evidence="7">
    <location>
        <begin position="70"/>
        <end position="103"/>
    </location>
</feature>
<evidence type="ECO:0000256" key="5">
    <source>
        <dbReference type="SAM" id="MobiDB-lite"/>
    </source>
</evidence>
<gene>
    <name evidence="8" type="ORF">FBF73_09655</name>
</gene>
<evidence type="ECO:0000256" key="4">
    <source>
        <dbReference type="ARBA" id="ARBA00023088"/>
    </source>
</evidence>
<comment type="caution">
    <text evidence="8">The sequence shown here is derived from an EMBL/GenBank/DDBJ whole genome shotgun (WGS) entry which is preliminary data.</text>
</comment>
<dbReference type="RefSeq" id="WP_136937682.1">
    <property type="nucleotide sequence ID" value="NZ_SWFJ01000018.1"/>
</dbReference>
<organism evidence="8 9">
    <name type="scientific">Streptococcus mitis</name>
    <dbReference type="NCBI Taxonomy" id="28037"/>
    <lineage>
        <taxon>Bacteria</taxon>
        <taxon>Bacillati</taxon>
        <taxon>Bacillota</taxon>
        <taxon>Bacilli</taxon>
        <taxon>Lactobacillales</taxon>
        <taxon>Streptococcaceae</taxon>
        <taxon>Streptococcus</taxon>
        <taxon>Streptococcus mitis group</taxon>
    </lineage>
</organism>
<dbReference type="NCBIfam" id="TIGR01167">
    <property type="entry name" value="LPXTG_anchor"/>
    <property type="match status" value="1"/>
</dbReference>
<keyword evidence="4" id="KW-0572">Peptidoglycan-anchor</keyword>
<keyword evidence="6" id="KW-1133">Transmembrane helix</keyword>
<feature type="non-terminal residue" evidence="8">
    <location>
        <position position="1"/>
    </location>
</feature>
<keyword evidence="2" id="KW-0964">Secreted</keyword>
<dbReference type="Pfam" id="PF00746">
    <property type="entry name" value="Gram_pos_anchor"/>
    <property type="match status" value="1"/>
</dbReference>
<evidence type="ECO:0000313" key="9">
    <source>
        <dbReference type="Proteomes" id="UP000309542"/>
    </source>
</evidence>